<gene>
    <name evidence="2" type="ORF">GSTUM_00007394001</name>
</gene>
<evidence type="ECO:0000256" key="1">
    <source>
        <dbReference type="SAM" id="SignalP"/>
    </source>
</evidence>
<dbReference type="EMBL" id="FN430264">
    <property type="protein sequence ID" value="CAZ83621.1"/>
    <property type="molecule type" value="Genomic_DNA"/>
</dbReference>
<sequence length="70" mass="7974">MHARNGCPGIFFSFFPLFLGFACEARNFPFGHPSLELLCFYFFRYMRGEGDLSARPMWGLTCGGIPARED</sequence>
<feature type="signal peptide" evidence="1">
    <location>
        <begin position="1"/>
        <end position="25"/>
    </location>
</feature>
<dbReference type="AlphaFoldDB" id="D5GGH8"/>
<accession>D5GGH8</accession>
<name>D5GGH8_TUBMM</name>
<reference evidence="2 3" key="1">
    <citation type="journal article" date="2010" name="Nature">
        <title>Perigord black truffle genome uncovers evolutionary origins and mechanisms of symbiosis.</title>
        <authorList>
            <person name="Martin F."/>
            <person name="Kohler A."/>
            <person name="Murat C."/>
            <person name="Balestrini R."/>
            <person name="Coutinho P.M."/>
            <person name="Jaillon O."/>
            <person name="Montanini B."/>
            <person name="Morin E."/>
            <person name="Noel B."/>
            <person name="Percudani R."/>
            <person name="Porcel B."/>
            <person name="Rubini A."/>
            <person name="Amicucci A."/>
            <person name="Amselem J."/>
            <person name="Anthouard V."/>
            <person name="Arcioni S."/>
            <person name="Artiguenave F."/>
            <person name="Aury J.M."/>
            <person name="Ballario P."/>
            <person name="Bolchi A."/>
            <person name="Brenna A."/>
            <person name="Brun A."/>
            <person name="Buee M."/>
            <person name="Cantarel B."/>
            <person name="Chevalier G."/>
            <person name="Couloux A."/>
            <person name="Da Silva C."/>
            <person name="Denoeud F."/>
            <person name="Duplessis S."/>
            <person name="Ghignone S."/>
            <person name="Hilselberger B."/>
            <person name="Iotti M."/>
            <person name="Marcais B."/>
            <person name="Mello A."/>
            <person name="Miranda M."/>
            <person name="Pacioni G."/>
            <person name="Quesneville H."/>
            <person name="Riccioni C."/>
            <person name="Ruotolo R."/>
            <person name="Splivallo R."/>
            <person name="Stocchi V."/>
            <person name="Tisserant E."/>
            <person name="Viscomi A.R."/>
            <person name="Zambonelli A."/>
            <person name="Zampieri E."/>
            <person name="Henrissat B."/>
            <person name="Lebrun M.H."/>
            <person name="Paolocci F."/>
            <person name="Bonfante P."/>
            <person name="Ottonello S."/>
            <person name="Wincker P."/>
        </authorList>
    </citation>
    <scope>NUCLEOTIDE SEQUENCE [LARGE SCALE GENOMIC DNA]</scope>
    <source>
        <strain evidence="2 3">Mel28</strain>
    </source>
</reference>
<dbReference type="HOGENOM" id="CLU_2759646_0_0_1"/>
<feature type="chain" id="PRO_5003072772" evidence="1">
    <location>
        <begin position="26"/>
        <end position="70"/>
    </location>
</feature>
<evidence type="ECO:0000313" key="2">
    <source>
        <dbReference type="EMBL" id="CAZ83621.1"/>
    </source>
</evidence>
<keyword evidence="1" id="KW-0732">Signal</keyword>
<keyword evidence="3" id="KW-1185">Reference proteome</keyword>
<dbReference type="Proteomes" id="UP000006911">
    <property type="component" value="Unassembled WGS sequence"/>
</dbReference>
<dbReference type="PROSITE" id="PS51257">
    <property type="entry name" value="PROKAR_LIPOPROTEIN"/>
    <property type="match status" value="1"/>
</dbReference>
<dbReference type="InParanoid" id="D5GGH8"/>
<evidence type="ECO:0000313" key="3">
    <source>
        <dbReference type="Proteomes" id="UP000006911"/>
    </source>
</evidence>
<protein>
    <submittedName>
        <fullName evidence="2">(Perigord truffle) hypothetical protein</fullName>
    </submittedName>
</protein>
<proteinExistence type="predicted"/>
<dbReference type="KEGG" id="tml:GSTUM_00007394001"/>
<organism evidence="2 3">
    <name type="scientific">Tuber melanosporum (strain Mel28)</name>
    <name type="common">Perigord black truffle</name>
    <dbReference type="NCBI Taxonomy" id="656061"/>
    <lineage>
        <taxon>Eukaryota</taxon>
        <taxon>Fungi</taxon>
        <taxon>Dikarya</taxon>
        <taxon>Ascomycota</taxon>
        <taxon>Pezizomycotina</taxon>
        <taxon>Pezizomycetes</taxon>
        <taxon>Pezizales</taxon>
        <taxon>Tuberaceae</taxon>
        <taxon>Tuber</taxon>
    </lineage>
</organism>